<accession>A0A6B3RM18</accession>
<reference evidence="3 4" key="1">
    <citation type="submission" date="2020-02" db="EMBL/GenBank/DDBJ databases">
        <title>Rhodobacter algicola sp. nov., isolated from microalga culture.</title>
        <authorList>
            <person name="Park C.-Y."/>
        </authorList>
    </citation>
    <scope>NUCLEOTIDE SEQUENCE [LARGE SCALE GENOMIC DNA]</scope>
    <source>
        <strain evidence="3 4">ETT8</strain>
    </source>
</reference>
<dbReference type="GO" id="GO:0005737">
    <property type="term" value="C:cytoplasm"/>
    <property type="evidence" value="ECO:0007669"/>
    <property type="project" value="TreeGrafter"/>
</dbReference>
<dbReference type="Gene3D" id="3.30.9.10">
    <property type="entry name" value="D-Amino Acid Oxidase, subunit A, domain 2"/>
    <property type="match status" value="1"/>
</dbReference>
<dbReference type="Pfam" id="PF01266">
    <property type="entry name" value="DAO"/>
    <property type="match status" value="1"/>
</dbReference>
<dbReference type="InterPro" id="IPR036188">
    <property type="entry name" value="FAD/NAD-bd_sf"/>
</dbReference>
<keyword evidence="4" id="KW-1185">Reference proteome</keyword>
<dbReference type="GO" id="GO:0016491">
    <property type="term" value="F:oxidoreductase activity"/>
    <property type="evidence" value="ECO:0007669"/>
    <property type="project" value="UniProtKB-KW"/>
</dbReference>
<evidence type="ECO:0000259" key="2">
    <source>
        <dbReference type="Pfam" id="PF01266"/>
    </source>
</evidence>
<organism evidence="3 4">
    <name type="scientific">Pseudotabrizicola algicola</name>
    <dbReference type="NCBI Taxonomy" id="2709381"/>
    <lineage>
        <taxon>Bacteria</taxon>
        <taxon>Pseudomonadati</taxon>
        <taxon>Pseudomonadota</taxon>
        <taxon>Alphaproteobacteria</taxon>
        <taxon>Rhodobacterales</taxon>
        <taxon>Paracoccaceae</taxon>
        <taxon>Pseudotabrizicola</taxon>
    </lineage>
</organism>
<sequence length="358" mass="37345">MQADVAIIGGGIAGVSLAARLAPHASVILLEAEASLAHHASSRSAALFEPRYGSPAVVELSLASETFFQTTPGILSPRGLMMVGGAGDEAAFASESAPMALDPISLAEAQAMVPILNLDRITQAAWSSQAWDIDTDLLLQGFAREARAAGATVLTRAAVSAIRRDGAIWHLNTAQGPVSAGIIVNAAGAWVDQIAALAGVVPLGFTPYRRSMARIPAPAGHDTSRWPMIFGAGEAWYAKPDAGALIVSPAEEDAAEPHDAWADDMVLAEGLARYESMVTEPVTRLLSSWAGLRTFAPDRSLVIGADKREPTFFWLAGQGGQGFQSCPAASTLAADLILGRRPDLPPALVQALSPARLE</sequence>
<dbReference type="RefSeq" id="WP_164610087.1">
    <property type="nucleotide sequence ID" value="NZ_JAAIKE010000002.1"/>
</dbReference>
<comment type="caution">
    <text evidence="3">The sequence shown here is derived from an EMBL/GenBank/DDBJ whole genome shotgun (WGS) entry which is preliminary data.</text>
</comment>
<name>A0A6B3RM18_9RHOB</name>
<proteinExistence type="predicted"/>
<dbReference type="SUPFAM" id="SSF51905">
    <property type="entry name" value="FAD/NAD(P)-binding domain"/>
    <property type="match status" value="1"/>
</dbReference>
<evidence type="ECO:0000256" key="1">
    <source>
        <dbReference type="ARBA" id="ARBA00023002"/>
    </source>
</evidence>
<gene>
    <name evidence="3" type="ORF">G3572_06660</name>
</gene>
<feature type="domain" description="FAD dependent oxidoreductase" evidence="2">
    <location>
        <begin position="4"/>
        <end position="336"/>
    </location>
</feature>
<dbReference type="AlphaFoldDB" id="A0A6B3RM18"/>
<dbReference type="EMBL" id="JAAIKE010000002">
    <property type="protein sequence ID" value="NEX45878.1"/>
    <property type="molecule type" value="Genomic_DNA"/>
</dbReference>
<dbReference type="PANTHER" id="PTHR13847:SF287">
    <property type="entry name" value="FAD-DEPENDENT OXIDOREDUCTASE DOMAIN-CONTAINING PROTEIN 1"/>
    <property type="match status" value="1"/>
</dbReference>
<dbReference type="Proteomes" id="UP000481421">
    <property type="component" value="Unassembled WGS sequence"/>
</dbReference>
<protein>
    <submittedName>
        <fullName evidence="3">FAD-binding oxidoreductase</fullName>
    </submittedName>
</protein>
<dbReference type="InterPro" id="IPR006076">
    <property type="entry name" value="FAD-dep_OxRdtase"/>
</dbReference>
<evidence type="ECO:0000313" key="3">
    <source>
        <dbReference type="EMBL" id="NEX45878.1"/>
    </source>
</evidence>
<keyword evidence="1" id="KW-0560">Oxidoreductase</keyword>
<dbReference type="Gene3D" id="3.50.50.60">
    <property type="entry name" value="FAD/NAD(P)-binding domain"/>
    <property type="match status" value="1"/>
</dbReference>
<evidence type="ECO:0000313" key="4">
    <source>
        <dbReference type="Proteomes" id="UP000481421"/>
    </source>
</evidence>
<dbReference type="PANTHER" id="PTHR13847">
    <property type="entry name" value="SARCOSINE DEHYDROGENASE-RELATED"/>
    <property type="match status" value="1"/>
</dbReference>